<evidence type="ECO:0000313" key="2">
    <source>
        <dbReference type="EMBL" id="ORZ13761.1"/>
    </source>
</evidence>
<reference evidence="2 3" key="1">
    <citation type="submission" date="2016-07" db="EMBL/GenBank/DDBJ databases">
        <title>Pervasive Adenine N6-methylation of Active Genes in Fungi.</title>
        <authorList>
            <consortium name="DOE Joint Genome Institute"/>
            <person name="Mondo S.J."/>
            <person name="Dannebaum R.O."/>
            <person name="Kuo R.C."/>
            <person name="Labutti K."/>
            <person name="Haridas S."/>
            <person name="Kuo A."/>
            <person name="Salamov A."/>
            <person name="Ahrendt S.R."/>
            <person name="Lipzen A."/>
            <person name="Sullivan W."/>
            <person name="Andreopoulos W.B."/>
            <person name="Clum A."/>
            <person name="Lindquist E."/>
            <person name="Daum C."/>
            <person name="Ramamoorthy G.K."/>
            <person name="Gryganskyi A."/>
            <person name="Culley D."/>
            <person name="Magnuson J.K."/>
            <person name="James T.Y."/>
            <person name="O'Malley M.A."/>
            <person name="Stajich J.E."/>
            <person name="Spatafora J.W."/>
            <person name="Visel A."/>
            <person name="Grigoriev I.V."/>
        </authorList>
    </citation>
    <scope>NUCLEOTIDE SEQUENCE [LARGE SCALE GENOMIC DNA]</scope>
    <source>
        <strain evidence="2 3">NRRL 3116</strain>
    </source>
</reference>
<dbReference type="GeneID" id="33568429"/>
<dbReference type="RefSeq" id="XP_021880545.1">
    <property type="nucleotide sequence ID" value="XM_022026586.1"/>
</dbReference>
<dbReference type="Proteomes" id="UP000193648">
    <property type="component" value="Unassembled WGS sequence"/>
</dbReference>
<sequence length="156" mass="17700">MAVRQCSAKLDLNALYTPFCNLVSGKQCLGINIQGYVVNAVQLQSSGGQSVLLEDCHSIVYRIVYFDYPTTLSFLPGDFLTLQNINLFFTGAIFLNFFFISFSFLLRNDNQKYVQRGSSWELVALSDCMYCNMGYYVPYPPRTDRSSGANKRSKQM</sequence>
<evidence type="ECO:0000256" key="1">
    <source>
        <dbReference type="SAM" id="Phobius"/>
    </source>
</evidence>
<keyword evidence="1" id="KW-0472">Membrane</keyword>
<evidence type="ECO:0000313" key="3">
    <source>
        <dbReference type="Proteomes" id="UP000193648"/>
    </source>
</evidence>
<keyword evidence="1" id="KW-1133">Transmembrane helix</keyword>
<dbReference type="EMBL" id="MCFF01000022">
    <property type="protein sequence ID" value="ORZ13761.1"/>
    <property type="molecule type" value="Genomic_DNA"/>
</dbReference>
<keyword evidence="3" id="KW-1185">Reference proteome</keyword>
<protein>
    <submittedName>
        <fullName evidence="2">Uncharacterized protein</fullName>
    </submittedName>
</protein>
<name>A0A1Y2GLS2_9FUNG</name>
<gene>
    <name evidence="2" type="ORF">BCR41DRAFT_371282</name>
</gene>
<keyword evidence="1" id="KW-0812">Transmembrane</keyword>
<accession>A0A1Y2GLS2</accession>
<dbReference type="AlphaFoldDB" id="A0A1Y2GLS2"/>
<organism evidence="2 3">
    <name type="scientific">Lobosporangium transversale</name>
    <dbReference type="NCBI Taxonomy" id="64571"/>
    <lineage>
        <taxon>Eukaryota</taxon>
        <taxon>Fungi</taxon>
        <taxon>Fungi incertae sedis</taxon>
        <taxon>Mucoromycota</taxon>
        <taxon>Mortierellomycotina</taxon>
        <taxon>Mortierellomycetes</taxon>
        <taxon>Mortierellales</taxon>
        <taxon>Mortierellaceae</taxon>
        <taxon>Lobosporangium</taxon>
    </lineage>
</organism>
<feature type="transmembrane region" description="Helical" evidence="1">
    <location>
        <begin position="85"/>
        <end position="106"/>
    </location>
</feature>
<dbReference type="InParanoid" id="A0A1Y2GLS2"/>
<proteinExistence type="predicted"/>
<comment type="caution">
    <text evidence="2">The sequence shown here is derived from an EMBL/GenBank/DDBJ whole genome shotgun (WGS) entry which is preliminary data.</text>
</comment>